<dbReference type="SMART" id="SM00032">
    <property type="entry name" value="CCP"/>
    <property type="match status" value="2"/>
</dbReference>
<evidence type="ECO:0000256" key="4">
    <source>
        <dbReference type="ARBA" id="ARBA00023136"/>
    </source>
</evidence>
<dbReference type="PROSITE" id="PS50923">
    <property type="entry name" value="SUSHI"/>
    <property type="match status" value="1"/>
</dbReference>
<dbReference type="Pfam" id="PF00094">
    <property type="entry name" value="VWD"/>
    <property type="match status" value="1"/>
</dbReference>
<evidence type="ECO:0000259" key="13">
    <source>
        <dbReference type="PROSITE" id="PS51233"/>
    </source>
</evidence>
<dbReference type="CDD" id="cd00033">
    <property type="entry name" value="CCP"/>
    <property type="match status" value="2"/>
</dbReference>
<reference evidence="14" key="1">
    <citation type="submission" date="2021-10" db="EMBL/GenBank/DDBJ databases">
        <title>Tropical sea cucumber genome reveals ecological adaptation and Cuvierian tubules defense mechanism.</title>
        <authorList>
            <person name="Chen T."/>
        </authorList>
    </citation>
    <scope>NUCLEOTIDE SEQUENCE</scope>
    <source>
        <strain evidence="14">Nanhai2018</strain>
        <tissue evidence="14">Muscle</tissue>
    </source>
</reference>
<evidence type="ECO:0000259" key="10">
    <source>
        <dbReference type="PROSITE" id="PS50856"/>
    </source>
</evidence>
<keyword evidence="9" id="KW-0732">Signal</keyword>
<dbReference type="Pfam" id="PF03782">
    <property type="entry name" value="AMOP"/>
    <property type="match status" value="1"/>
</dbReference>
<comment type="subcellular location">
    <subcellularLocation>
        <location evidence="1">Membrane</location>
    </subcellularLocation>
</comment>
<keyword evidence="6" id="KW-0768">Sushi</keyword>
<dbReference type="SMART" id="SM00539">
    <property type="entry name" value="NIDO"/>
    <property type="match status" value="1"/>
</dbReference>
<feature type="signal peptide" evidence="9">
    <location>
        <begin position="1"/>
        <end position="17"/>
    </location>
</feature>
<protein>
    <submittedName>
        <fullName evidence="14">Sushi domain-containing protein 2</fullName>
    </submittedName>
</protein>
<feature type="domain" description="VWFD" evidence="13">
    <location>
        <begin position="660"/>
        <end position="882"/>
    </location>
</feature>
<keyword evidence="4 8" id="KW-0472">Membrane</keyword>
<feature type="region of interest" description="Disordered" evidence="7">
    <location>
        <begin position="1173"/>
        <end position="1276"/>
    </location>
</feature>
<evidence type="ECO:0000256" key="2">
    <source>
        <dbReference type="ARBA" id="ARBA00022692"/>
    </source>
</evidence>
<evidence type="ECO:0000259" key="12">
    <source>
        <dbReference type="PROSITE" id="PS51220"/>
    </source>
</evidence>
<dbReference type="GO" id="GO:0007160">
    <property type="term" value="P:cell-matrix adhesion"/>
    <property type="evidence" value="ECO:0007669"/>
    <property type="project" value="InterPro"/>
</dbReference>
<dbReference type="InterPro" id="IPR003886">
    <property type="entry name" value="NIDO_dom"/>
</dbReference>
<feature type="domain" description="Sushi" evidence="11">
    <location>
        <begin position="1034"/>
        <end position="1090"/>
    </location>
</feature>
<feature type="domain" description="NIDO" evidence="12">
    <location>
        <begin position="107"/>
        <end position="266"/>
    </location>
</feature>
<dbReference type="Pfam" id="PF00084">
    <property type="entry name" value="Sushi"/>
    <property type="match status" value="2"/>
</dbReference>
<dbReference type="PANTHER" id="PTHR13802:SF59">
    <property type="entry name" value="SUSHI DOMAIN-CONTAINING PROTEIN 2"/>
    <property type="match status" value="1"/>
</dbReference>
<dbReference type="PROSITE" id="PS51233">
    <property type="entry name" value="VWFD"/>
    <property type="match status" value="1"/>
</dbReference>
<keyword evidence="2 8" id="KW-0812">Transmembrane</keyword>
<dbReference type="SMART" id="SM00723">
    <property type="entry name" value="AMOP"/>
    <property type="match status" value="1"/>
</dbReference>
<dbReference type="Proteomes" id="UP001152320">
    <property type="component" value="Chromosome 10"/>
</dbReference>
<evidence type="ECO:0000313" key="15">
    <source>
        <dbReference type="Proteomes" id="UP001152320"/>
    </source>
</evidence>
<evidence type="ECO:0000256" key="5">
    <source>
        <dbReference type="ARBA" id="ARBA00023157"/>
    </source>
</evidence>
<evidence type="ECO:0000256" key="7">
    <source>
        <dbReference type="SAM" id="MobiDB-lite"/>
    </source>
</evidence>
<feature type="compositionally biased region" description="Basic and acidic residues" evidence="7">
    <location>
        <begin position="1259"/>
        <end position="1276"/>
    </location>
</feature>
<keyword evidence="15" id="KW-1185">Reference proteome</keyword>
<dbReference type="PROSITE" id="PS50856">
    <property type="entry name" value="AMOP"/>
    <property type="match status" value="1"/>
</dbReference>
<evidence type="ECO:0000256" key="8">
    <source>
        <dbReference type="SAM" id="Phobius"/>
    </source>
</evidence>
<evidence type="ECO:0000313" key="14">
    <source>
        <dbReference type="EMBL" id="KAJ8035369.1"/>
    </source>
</evidence>
<feature type="chain" id="PRO_5040184205" evidence="9">
    <location>
        <begin position="18"/>
        <end position="1276"/>
    </location>
</feature>
<feature type="domain" description="AMOP" evidence="10">
    <location>
        <begin position="501"/>
        <end position="648"/>
    </location>
</feature>
<dbReference type="InterPro" id="IPR000436">
    <property type="entry name" value="Sushi_SCR_CCP_dom"/>
</dbReference>
<proteinExistence type="predicted"/>
<dbReference type="InterPro" id="IPR005533">
    <property type="entry name" value="AMOP_dom"/>
</dbReference>
<feature type="transmembrane region" description="Helical" evidence="8">
    <location>
        <begin position="1096"/>
        <end position="1122"/>
    </location>
</feature>
<dbReference type="PANTHER" id="PTHR13802">
    <property type="entry name" value="MUCIN 4-RELATED"/>
    <property type="match status" value="1"/>
</dbReference>
<comment type="caution">
    <text evidence="14">The sequence shown here is derived from an EMBL/GenBank/DDBJ whole genome shotgun (WGS) entry which is preliminary data.</text>
</comment>
<gene>
    <name evidence="14" type="ORF">HOLleu_22570</name>
</gene>
<comment type="caution">
    <text evidence="6">Lacks conserved residue(s) required for the propagation of feature annotation.</text>
</comment>
<evidence type="ECO:0000256" key="6">
    <source>
        <dbReference type="PROSITE-ProRule" id="PRU00302"/>
    </source>
</evidence>
<dbReference type="SMART" id="SM00216">
    <property type="entry name" value="VWD"/>
    <property type="match status" value="1"/>
</dbReference>
<dbReference type="Pfam" id="PF06119">
    <property type="entry name" value="NIDO"/>
    <property type="match status" value="1"/>
</dbReference>
<evidence type="ECO:0000256" key="3">
    <source>
        <dbReference type="ARBA" id="ARBA00022989"/>
    </source>
</evidence>
<dbReference type="Gene3D" id="2.10.70.10">
    <property type="entry name" value="Complement Module, domain 1"/>
    <property type="match status" value="2"/>
</dbReference>
<evidence type="ECO:0000256" key="1">
    <source>
        <dbReference type="ARBA" id="ARBA00004370"/>
    </source>
</evidence>
<keyword evidence="3 8" id="KW-1133">Transmembrane helix</keyword>
<sequence>MFLLSLVIASAIFSAQGQVTSDLYPYGPGTSDNTLTNGNDLSAAVTATTSINFYGETYNTLYVNTNGVLSLGNPVEEPQTNDFFNSFPLFPDLNQDGEFERNVLIAPFWADVDTSNNRGNIYYRQSTESTLLNEVTNEVRNLFILYSDYTATWAFIATWDDVSFYNHQEASQFDPRNTFQVVLTTDGLNTFAFFRYDTVQWSAGTTLNGDPETGLPTQNNHQAVIGFNRGDGLNGYEDGFPSNVLNLPTDSNVDASGLYAFKIDSEDILSAGCQEGATIVYTFPVFGNMFGGERVYLIGPCWGVSVGDDLKCRFTSSEGDVLQVANGTVESRQSAYCVPEPFFLVGEVTLEVSTNDGNTWNYEGVYRIGEFVLFSRLSTVTNIGRVTRSSSSSSVWETAGNSLTITWGTGQFEADDRLDAHVLAYREDGSGPRWEEVYTIATDVENTGSISFTPTATEMVTEDNAFGLIRVQPTNGGIGRKLYTTEHALGYVLEQEYQDNPEVWSNEKCLSWAADDSNLASYTETLVSCPCTLNQALADSGRFQPDTGCSMFAGSVCTYHDGAKHCVRSVYASSDHAGTQCCYDQSGYLMYAGDSDQGSTSDRAHVWGSEPYVYAGMVPSLSHWVHDVITFYYCCLWGTECKQYMDLRKTIDCANYEPAEHAITFGDPHIITLDNANYTFNGKGEFTLLQASNDFRLDGRFEVIPAFTSTTENLELDGATGLTSVVMLEDGSDVIQVDKDDIKGMVLYKGTQTSTGGTIEVDNWERIDFRDQTWLDQTGVSVTLNDMDSSQVVTSLTVMFKVSSIGVNVTRMRDNEILSVSVILPPNLAGLSSVTGMLGNFNSETSDDLRTKNGQATDPALATDEETYQAASSWTTVEETLFRYSGTSYDDLRNDTAYNPVITPPNEATLSASELSTMESICGDITQCRFDYLVTRDQSIAQATATAEEHYQWAEEHMVKITSCTFIPTPRNGSKVYSQMENGEVVSSFRNNFVGTVIEFGCDEFSVLEGSPKRTCQNDGIYSGSEGMNDCIYSPCGALPVVDNGWMIVTTFDGSQRANVYCDQGYGLEGASNHVCEGDTWTGATSSCVASSNAGMIAGIVIGCLFGGALLIVGGVFLVMFIMKKVNKPKHKPKKHNMINYYDAENPTSAHSISQVSLNTAGRNGAVDKMEPVEEKSNGVPSVHGAPSVQGAPSVRSHGAPSVKSGAPSVKSYGAPSVKSEGARSVKSNKAPSVKSGGNPPHHSDDEMSSTPSTTAHPAYEKPPGDDEADDSNKWT</sequence>
<dbReference type="PROSITE" id="PS51220">
    <property type="entry name" value="NIDO"/>
    <property type="match status" value="1"/>
</dbReference>
<dbReference type="AlphaFoldDB" id="A0A9Q1H6V6"/>
<name>A0A9Q1H6V6_HOLLE</name>
<organism evidence="14 15">
    <name type="scientific">Holothuria leucospilota</name>
    <name type="common">Black long sea cucumber</name>
    <name type="synonym">Mertensiothuria leucospilota</name>
    <dbReference type="NCBI Taxonomy" id="206669"/>
    <lineage>
        <taxon>Eukaryota</taxon>
        <taxon>Metazoa</taxon>
        <taxon>Echinodermata</taxon>
        <taxon>Eleutherozoa</taxon>
        <taxon>Echinozoa</taxon>
        <taxon>Holothuroidea</taxon>
        <taxon>Aspidochirotacea</taxon>
        <taxon>Aspidochirotida</taxon>
        <taxon>Holothuriidae</taxon>
        <taxon>Holothuria</taxon>
    </lineage>
</organism>
<keyword evidence="5" id="KW-1015">Disulfide bond</keyword>
<dbReference type="InterPro" id="IPR056619">
    <property type="entry name" value="C8-3_MUC4"/>
</dbReference>
<dbReference type="OrthoDB" id="6051552at2759"/>
<evidence type="ECO:0000259" key="11">
    <source>
        <dbReference type="PROSITE" id="PS50923"/>
    </source>
</evidence>
<dbReference type="InterPro" id="IPR001846">
    <property type="entry name" value="VWF_type-D"/>
</dbReference>
<accession>A0A9Q1H6V6</accession>
<dbReference type="EMBL" id="JAIZAY010000010">
    <property type="protein sequence ID" value="KAJ8035369.1"/>
    <property type="molecule type" value="Genomic_DNA"/>
</dbReference>
<dbReference type="SUPFAM" id="SSF57535">
    <property type="entry name" value="Complement control module/SCR domain"/>
    <property type="match status" value="2"/>
</dbReference>
<dbReference type="InterPro" id="IPR035976">
    <property type="entry name" value="Sushi/SCR/CCP_sf"/>
</dbReference>
<dbReference type="GO" id="GO:0016020">
    <property type="term" value="C:membrane"/>
    <property type="evidence" value="ECO:0007669"/>
    <property type="project" value="UniProtKB-SubCell"/>
</dbReference>
<dbReference type="Pfam" id="PF23263">
    <property type="entry name" value="C8-3_MUC4"/>
    <property type="match status" value="1"/>
</dbReference>
<dbReference type="InterPro" id="IPR051495">
    <property type="entry name" value="Epithelial_Barrier/Signaling"/>
</dbReference>
<evidence type="ECO:0000256" key="9">
    <source>
        <dbReference type="SAM" id="SignalP"/>
    </source>
</evidence>